<dbReference type="CDD" id="cd07363">
    <property type="entry name" value="45_DOPA_Dioxygenase"/>
    <property type="match status" value="1"/>
</dbReference>
<comment type="cofactor">
    <cofactor evidence="1">
        <name>Zn(2+)</name>
        <dbReference type="ChEBI" id="CHEBI:29105"/>
    </cofactor>
</comment>
<dbReference type="Pfam" id="PF02900">
    <property type="entry name" value="LigB"/>
    <property type="match status" value="1"/>
</dbReference>
<sequence>MVPRYAFAWSGRLWPTRICICPGPALNHAQLMPVVFVGHGNPMNAVTPSRYGDAWAELARAMPKPKAIVCVSAHWYVRGTKVTAMERPETIHDFGGFPKELFEVQYPAPGEPQLARQIADLLKATPVELDEESWGLDHGTWSVLVHMYPEAVVPVVQLSIDRREPALFHYELGSRLSALREEGVLILASGNLVHNLHAYSWGAREEMAFDWAREFESLAKELLASHNHEPLIAYETLGRAADLSIPTPDHYLPFLYAISLCRGGESLSYPVDGFDGGSISMLSIRIG</sequence>
<dbReference type="InterPro" id="IPR014436">
    <property type="entry name" value="Extradiol_dOase_DODA"/>
</dbReference>
<dbReference type="GO" id="GO:0008198">
    <property type="term" value="F:ferrous iron binding"/>
    <property type="evidence" value="ECO:0007669"/>
    <property type="project" value="InterPro"/>
</dbReference>
<name>A0A166H2P1_9BACT</name>
<evidence type="ECO:0000313" key="7">
    <source>
        <dbReference type="EMBL" id="ANA08036.1"/>
    </source>
</evidence>
<evidence type="ECO:0000259" key="6">
    <source>
        <dbReference type="Pfam" id="PF02900"/>
    </source>
</evidence>
<dbReference type="EMBL" id="KT342856">
    <property type="protein sequence ID" value="ANA08036.1"/>
    <property type="molecule type" value="Genomic_DNA"/>
</dbReference>
<dbReference type="PIRSF" id="PIRSF006157">
    <property type="entry name" value="Doxgns_DODA"/>
    <property type="match status" value="1"/>
</dbReference>
<comment type="similarity">
    <text evidence="2">Belongs to the DODA-type extradiol aromatic ring-opening dioxygenase family.</text>
</comment>
<dbReference type="AlphaFoldDB" id="A0A166H2P1"/>
<gene>
    <name evidence="7" type="ORF">5G4_007</name>
</gene>
<dbReference type="SUPFAM" id="SSF53213">
    <property type="entry name" value="LigB-like"/>
    <property type="match status" value="1"/>
</dbReference>
<dbReference type="PANTHER" id="PTHR30096:SF0">
    <property type="entry name" value="4,5-DOPA DIOXYGENASE EXTRADIOL-LIKE PROTEIN"/>
    <property type="match status" value="1"/>
</dbReference>
<keyword evidence="7" id="KW-0223">Dioxygenase</keyword>
<dbReference type="PANTHER" id="PTHR30096">
    <property type="entry name" value="4,5-DOPA DIOXYGENASE EXTRADIOL-LIKE PROTEIN"/>
    <property type="match status" value="1"/>
</dbReference>
<accession>A0A166H2P1</accession>
<keyword evidence="5" id="KW-0560">Oxidoreductase</keyword>
<organism evidence="7">
    <name type="scientific">uncultured bacterium 5G4</name>
    <dbReference type="NCBI Taxonomy" id="1701326"/>
    <lineage>
        <taxon>Bacteria</taxon>
        <taxon>environmental samples</taxon>
    </lineage>
</organism>
<reference evidence="7" key="1">
    <citation type="submission" date="2015-07" db="EMBL/GenBank/DDBJ databases">
        <title>Exploring the genomic information of specific uncultured soil bacteria through a new metagenomic library-based strategy.</title>
        <authorList>
            <person name="Liu Y."/>
            <person name="Zhang R."/>
        </authorList>
    </citation>
    <scope>NUCLEOTIDE SEQUENCE</scope>
</reference>
<protein>
    <submittedName>
        <fullName evidence="7">Catalytic LigB subunit of aromatic ring-opening dioxygenase family protein</fullName>
    </submittedName>
</protein>
<feature type="domain" description="Extradiol ring-cleavage dioxygenase class III enzyme subunit B" evidence="6">
    <location>
        <begin position="54"/>
        <end position="235"/>
    </location>
</feature>
<dbReference type="GO" id="GO:0016702">
    <property type="term" value="F:oxidoreductase activity, acting on single donors with incorporation of molecular oxygen, incorporation of two atoms of oxygen"/>
    <property type="evidence" value="ECO:0007669"/>
    <property type="project" value="UniProtKB-ARBA"/>
</dbReference>
<evidence type="ECO:0000256" key="2">
    <source>
        <dbReference type="ARBA" id="ARBA00007581"/>
    </source>
</evidence>
<keyword evidence="4" id="KW-0862">Zinc</keyword>
<dbReference type="GO" id="GO:0008270">
    <property type="term" value="F:zinc ion binding"/>
    <property type="evidence" value="ECO:0007669"/>
    <property type="project" value="InterPro"/>
</dbReference>
<proteinExistence type="inferred from homology"/>
<dbReference type="InterPro" id="IPR004183">
    <property type="entry name" value="Xdiol_dOase_suB"/>
</dbReference>
<evidence type="ECO:0000256" key="4">
    <source>
        <dbReference type="ARBA" id="ARBA00022833"/>
    </source>
</evidence>
<evidence type="ECO:0000256" key="3">
    <source>
        <dbReference type="ARBA" id="ARBA00022723"/>
    </source>
</evidence>
<evidence type="ECO:0000256" key="1">
    <source>
        <dbReference type="ARBA" id="ARBA00001947"/>
    </source>
</evidence>
<evidence type="ECO:0000256" key="5">
    <source>
        <dbReference type="ARBA" id="ARBA00023002"/>
    </source>
</evidence>
<keyword evidence="3" id="KW-0479">Metal-binding</keyword>
<dbReference type="Gene3D" id="3.40.830.10">
    <property type="entry name" value="LigB-like"/>
    <property type="match status" value="1"/>
</dbReference>
<dbReference type="NCBIfam" id="NF007914">
    <property type="entry name" value="PRK10628.1"/>
    <property type="match status" value="1"/>
</dbReference>